<comment type="similarity">
    <text evidence="1">Belongs to the membrane fusion protein (MFP) (TC 8.A.1) family.</text>
</comment>
<name>A0A0C1FA21_9FLAO</name>
<dbReference type="Pfam" id="PF25944">
    <property type="entry name" value="Beta-barrel_RND"/>
    <property type="match status" value="1"/>
</dbReference>
<keyword evidence="6" id="KW-1185">Reference proteome</keyword>
<dbReference type="Gene3D" id="2.40.420.20">
    <property type="match status" value="1"/>
</dbReference>
<accession>A0A0C1FA21</accession>
<evidence type="ECO:0000256" key="1">
    <source>
        <dbReference type="ARBA" id="ARBA00009477"/>
    </source>
</evidence>
<dbReference type="InterPro" id="IPR058626">
    <property type="entry name" value="MdtA-like_b-barrel"/>
</dbReference>
<sequence length="409" mass="43908">MKNKIILLSFFVLSVLSCKKKDQKPPQGPKVVSTVAVENRNVTGYSTFPASIEGRVNNDVRAKIQGYITQVLVDEGQFVTKGQPMFRLETNTLNQSAYAAKAGVGAAQSSVAASEANVKAAQSAVNAAQVEVNKLKPLVEKNIISNVQLQTAQANLARAQAQVSQAIAGKQEASAGVAQARANFQGVQANIDYSIIRAPISGVIGKINFRNGSLVGPGDQTPISTVSDTSELYAYFSMNEKEYLDFLKNSKGATVPEKLKNMPPVELLLANNDVYAEKGYVKAVTGQIDPNTGSIQFRVSFPNPNKLLSNGNSGTVRIPLQYDNALVIPESATYEQQGLVYVYKVKQDTAKSTVINIIDRVNNMVIIKDGAEKGEVVVAEGVGTLKSGTAVKPQPKKFDDIINAIKPIF</sequence>
<dbReference type="STRING" id="266749.SAMN05421876_102259"/>
<evidence type="ECO:0000259" key="3">
    <source>
        <dbReference type="Pfam" id="PF25917"/>
    </source>
</evidence>
<dbReference type="SUPFAM" id="SSF111369">
    <property type="entry name" value="HlyD-like secretion proteins"/>
    <property type="match status" value="2"/>
</dbReference>
<protein>
    <submittedName>
        <fullName evidence="5">Secretion protein HlyD</fullName>
    </submittedName>
</protein>
<evidence type="ECO:0000313" key="6">
    <source>
        <dbReference type="Proteomes" id="UP000031473"/>
    </source>
</evidence>
<dbReference type="InterPro" id="IPR058625">
    <property type="entry name" value="MdtA-like_BSH"/>
</dbReference>
<dbReference type="NCBIfam" id="TIGR01730">
    <property type="entry name" value="RND_mfp"/>
    <property type="match status" value="1"/>
</dbReference>
<dbReference type="Gene3D" id="1.10.287.470">
    <property type="entry name" value="Helix hairpin bin"/>
    <property type="match status" value="1"/>
</dbReference>
<dbReference type="Gene3D" id="2.40.30.170">
    <property type="match status" value="1"/>
</dbReference>
<dbReference type="EMBL" id="JSYL01000002">
    <property type="protein sequence ID" value="KIA89992.1"/>
    <property type="molecule type" value="Genomic_DNA"/>
</dbReference>
<feature type="coiled-coil region" evidence="2">
    <location>
        <begin position="111"/>
        <end position="169"/>
    </location>
</feature>
<dbReference type="AlphaFoldDB" id="A0A0C1FA21"/>
<dbReference type="PANTHER" id="PTHR30158">
    <property type="entry name" value="ACRA/E-RELATED COMPONENT OF DRUG EFFLUX TRANSPORTER"/>
    <property type="match status" value="1"/>
</dbReference>
<gene>
    <name evidence="5" type="ORF">OA86_05175</name>
</gene>
<dbReference type="InterPro" id="IPR006143">
    <property type="entry name" value="RND_pump_MFP"/>
</dbReference>
<comment type="caution">
    <text evidence="5">The sequence shown here is derived from an EMBL/GenBank/DDBJ whole genome shotgun (WGS) entry which is preliminary data.</text>
</comment>
<evidence type="ECO:0000256" key="2">
    <source>
        <dbReference type="SAM" id="Coils"/>
    </source>
</evidence>
<dbReference type="GO" id="GO:0005886">
    <property type="term" value="C:plasma membrane"/>
    <property type="evidence" value="ECO:0007669"/>
    <property type="project" value="TreeGrafter"/>
</dbReference>
<proteinExistence type="inferred from homology"/>
<feature type="domain" description="Multidrug resistance protein MdtA-like barrel-sandwich hybrid" evidence="3">
    <location>
        <begin position="59"/>
        <end position="226"/>
    </location>
</feature>
<dbReference type="GO" id="GO:0022857">
    <property type="term" value="F:transmembrane transporter activity"/>
    <property type="evidence" value="ECO:0007669"/>
    <property type="project" value="InterPro"/>
</dbReference>
<dbReference type="Proteomes" id="UP000031473">
    <property type="component" value="Unassembled WGS sequence"/>
</dbReference>
<organism evidence="5 6">
    <name type="scientific">Kaistella jeonii</name>
    <dbReference type="NCBI Taxonomy" id="266749"/>
    <lineage>
        <taxon>Bacteria</taxon>
        <taxon>Pseudomonadati</taxon>
        <taxon>Bacteroidota</taxon>
        <taxon>Flavobacteriia</taxon>
        <taxon>Flavobacteriales</taxon>
        <taxon>Weeksellaceae</taxon>
        <taxon>Chryseobacterium group</taxon>
        <taxon>Kaistella</taxon>
    </lineage>
</organism>
<keyword evidence="2" id="KW-0175">Coiled coil</keyword>
<dbReference type="PROSITE" id="PS51257">
    <property type="entry name" value="PROKAR_LIPOPROTEIN"/>
    <property type="match status" value="1"/>
</dbReference>
<feature type="domain" description="Multidrug resistance protein MdtA-like beta-barrel" evidence="4">
    <location>
        <begin position="258"/>
        <end position="319"/>
    </location>
</feature>
<dbReference type="OrthoDB" id="9801814at2"/>
<dbReference type="Gene3D" id="2.40.50.100">
    <property type="match status" value="1"/>
</dbReference>
<dbReference type="GO" id="GO:0046677">
    <property type="term" value="P:response to antibiotic"/>
    <property type="evidence" value="ECO:0007669"/>
    <property type="project" value="TreeGrafter"/>
</dbReference>
<dbReference type="GO" id="GO:0030313">
    <property type="term" value="C:cell envelope"/>
    <property type="evidence" value="ECO:0007669"/>
    <property type="project" value="UniProtKB-SubCell"/>
</dbReference>
<reference evidence="5 6" key="1">
    <citation type="submission" date="2014-10" db="EMBL/GenBank/DDBJ databases">
        <title>Kaistella jeonii genome.</title>
        <authorList>
            <person name="Clayton J.T."/>
            <person name="Newman J.D."/>
        </authorList>
    </citation>
    <scope>NUCLEOTIDE SEQUENCE [LARGE SCALE GENOMIC DNA]</scope>
    <source>
        <strain evidence="5 6">DSM 17048</strain>
    </source>
</reference>
<dbReference type="PANTHER" id="PTHR30158:SF23">
    <property type="entry name" value="MULTIDRUG RESISTANCE PROTEIN MEXA"/>
    <property type="match status" value="1"/>
</dbReference>
<evidence type="ECO:0000313" key="5">
    <source>
        <dbReference type="EMBL" id="KIA89992.1"/>
    </source>
</evidence>
<dbReference type="RefSeq" id="WP_039349781.1">
    <property type="nucleotide sequence ID" value="NZ_FOLA01000002.1"/>
</dbReference>
<evidence type="ECO:0000259" key="4">
    <source>
        <dbReference type="Pfam" id="PF25944"/>
    </source>
</evidence>
<dbReference type="Pfam" id="PF25917">
    <property type="entry name" value="BSH_RND"/>
    <property type="match status" value="1"/>
</dbReference>